<evidence type="ECO:0000256" key="1">
    <source>
        <dbReference type="SAM" id="MobiDB-lite"/>
    </source>
</evidence>
<feature type="compositionally biased region" description="Polar residues" evidence="1">
    <location>
        <begin position="63"/>
        <end position="73"/>
    </location>
</feature>
<feature type="transmembrane region" description="Helical" evidence="2">
    <location>
        <begin position="502"/>
        <end position="534"/>
    </location>
</feature>
<keyword evidence="2" id="KW-1133">Transmembrane helix</keyword>
<dbReference type="PIRSF" id="PIRSF015380">
    <property type="entry name" value="Site-sp_rcmb"/>
    <property type="match status" value="1"/>
</dbReference>
<proteinExistence type="predicted"/>
<dbReference type="InterPro" id="IPR011385">
    <property type="entry name" value="Site-sp_rcmbase"/>
</dbReference>
<feature type="transmembrane region" description="Helical" evidence="2">
    <location>
        <begin position="630"/>
        <end position="652"/>
    </location>
</feature>
<reference evidence="3 4" key="1">
    <citation type="submission" date="2019-02" db="EMBL/GenBank/DDBJ databases">
        <title>Genomic Encyclopedia of Type Strains, Phase IV (KMG-IV): sequencing the most valuable type-strain genomes for metagenomic binning, comparative biology and taxonomic classification.</title>
        <authorList>
            <person name="Goeker M."/>
        </authorList>
    </citation>
    <scope>NUCLEOTIDE SEQUENCE [LARGE SCALE GENOMIC DNA]</scope>
    <source>
        <strain evidence="3 4">DSM 10617</strain>
    </source>
</reference>
<keyword evidence="2" id="KW-0472">Membrane</keyword>
<feature type="transmembrane region" description="Helical" evidence="2">
    <location>
        <begin position="400"/>
        <end position="421"/>
    </location>
</feature>
<feature type="transmembrane region" description="Helical" evidence="2">
    <location>
        <begin position="371"/>
        <end position="388"/>
    </location>
</feature>
<dbReference type="OrthoDB" id="5688397at2"/>
<feature type="region of interest" description="Disordered" evidence="1">
    <location>
        <begin position="682"/>
        <end position="711"/>
    </location>
</feature>
<dbReference type="EMBL" id="SGWV01000009">
    <property type="protein sequence ID" value="RZS54599.1"/>
    <property type="molecule type" value="Genomic_DNA"/>
</dbReference>
<feature type="transmembrane region" description="Helical" evidence="2">
    <location>
        <begin position="605"/>
        <end position="624"/>
    </location>
</feature>
<protein>
    <submittedName>
        <fullName evidence="3">Site-specific recombinase</fullName>
    </submittedName>
</protein>
<dbReference type="Proteomes" id="UP000293433">
    <property type="component" value="Unassembled WGS sequence"/>
</dbReference>
<evidence type="ECO:0000313" key="4">
    <source>
        <dbReference type="Proteomes" id="UP000293433"/>
    </source>
</evidence>
<dbReference type="Pfam" id="PF10136">
    <property type="entry name" value="SpecificRecomb"/>
    <property type="match status" value="1"/>
</dbReference>
<feature type="compositionally biased region" description="Polar residues" evidence="1">
    <location>
        <begin position="695"/>
        <end position="711"/>
    </location>
</feature>
<comment type="caution">
    <text evidence="3">The sequence shown here is derived from an EMBL/GenBank/DDBJ whole genome shotgun (WGS) entry which is preliminary data.</text>
</comment>
<organism evidence="3 4">
    <name type="scientific">Sphaerotilus mobilis</name>
    <dbReference type="NCBI Taxonomy" id="47994"/>
    <lineage>
        <taxon>Bacteria</taxon>
        <taxon>Pseudomonadati</taxon>
        <taxon>Pseudomonadota</taxon>
        <taxon>Betaproteobacteria</taxon>
        <taxon>Burkholderiales</taxon>
        <taxon>Sphaerotilaceae</taxon>
        <taxon>Sphaerotilus</taxon>
    </lineage>
</organism>
<keyword evidence="4" id="KW-1185">Reference proteome</keyword>
<sequence>MIDALRRRWSPRAWDLTALLNAADARASRPERHLWLIRLVEWLRSAPPQPGNRNELRADLRTQPGTPEASNGDVSPWPLRRLRHLLNVLERHPQHAEPVRQLLRSALTGTDVAALLADFGFAPRASLMSELGQRMRRALLPGTPDTADLGELFQLVFRHPDDARWLGQVDAVTWRRLARLLVDEDLSAHWRGAVLDSIQLLAAQVRASGLSGTLRPRMDERLLAQRPFHHLAQSAQHLADMADLDGHAAPDGLQRQADALRIQLHACRRAANSVRAHLEESGVSVDVVFEVAQLRERVRRIETLLTLLTSPQPERDWPGLMVELAQAVQDRRGLRRLFARHYSLLARKVTERSAETGEHYITRNREEYRSMLWRACGGGAVVAGTTLLKSAIGALGFSAFWGGFWAGINYAGSFVLIQLLGWTLATKQPAMTAPAMAAKLEGGSLDDEQVESFVDEVTHLIRSQMAGIVGNLAAVVPIVLTLQLATAAVFGRPAISVEEGRYVLAHLTLLGPTLLFAAFTGVLLFGSSLIAGWIENAFVLHRIDSAIAWNPRIVQLLGQARAQRWATWWRSNISGLAANVSLGLMLGLVPALALFFGLPLEVRHVTLGAGQIAAAAGALGWAVLREPDFWWCLAAVPLVGALNLLVSFVLAFRVAMRSRGLRLQDRGRLQAALRSRLRSQPMSFLRPPAGPTPEHLTTQPPSILSSDRTPE</sequence>
<gene>
    <name evidence="3" type="ORF">EV685_2081</name>
</gene>
<name>A0A4Q7LLZ6_9BURK</name>
<feature type="region of interest" description="Disordered" evidence="1">
    <location>
        <begin position="48"/>
        <end position="75"/>
    </location>
</feature>
<dbReference type="AlphaFoldDB" id="A0A4Q7LLZ6"/>
<evidence type="ECO:0000313" key="3">
    <source>
        <dbReference type="EMBL" id="RZS54599.1"/>
    </source>
</evidence>
<accession>A0A4Q7LLZ6</accession>
<keyword evidence="2" id="KW-0812">Transmembrane</keyword>
<evidence type="ECO:0000256" key="2">
    <source>
        <dbReference type="SAM" id="Phobius"/>
    </source>
</evidence>
<feature type="transmembrane region" description="Helical" evidence="2">
    <location>
        <begin position="468"/>
        <end position="490"/>
    </location>
</feature>
<feature type="transmembrane region" description="Helical" evidence="2">
    <location>
        <begin position="576"/>
        <end position="598"/>
    </location>
</feature>
<dbReference type="RefSeq" id="WP_130481935.1">
    <property type="nucleotide sequence ID" value="NZ_SGWV01000009.1"/>
</dbReference>